<keyword evidence="2" id="KW-1185">Reference proteome</keyword>
<sequence>MRVSCQSFRLLDSNLGVCGPFRNYVDRAPLMLDLVHQNQKGGDCWTCWKLPSEIIETGKTFGWGEMQKITHKRKNGSFVNDEAMEIDEGGNILEDMDALLHTCMRPWVFVVERVEGQGSIEKKSEWPNKLMMVKEVGTLNTKAETGKSR</sequence>
<protein>
    <submittedName>
        <fullName evidence="1">Uncharacterized protein</fullName>
    </submittedName>
</protein>
<accession>A0ABD1MNV2</accession>
<comment type="caution">
    <text evidence="1">The sequence shown here is derived from an EMBL/GenBank/DDBJ whole genome shotgun (WGS) entry which is preliminary data.</text>
</comment>
<name>A0ABD1MNV2_9FABA</name>
<dbReference type="AlphaFoldDB" id="A0ABD1MNV2"/>
<gene>
    <name evidence="1" type="ORF">Fmac_011633</name>
</gene>
<dbReference type="EMBL" id="JBGMDY010000004">
    <property type="protein sequence ID" value="KAL2337187.1"/>
    <property type="molecule type" value="Genomic_DNA"/>
</dbReference>
<reference evidence="1 2" key="1">
    <citation type="submission" date="2024-08" db="EMBL/GenBank/DDBJ databases">
        <title>Insights into the chromosomal genome structure of Flemingia macrophylla.</title>
        <authorList>
            <person name="Ding Y."/>
            <person name="Zhao Y."/>
            <person name="Bi W."/>
            <person name="Wu M."/>
            <person name="Zhao G."/>
            <person name="Gong Y."/>
            <person name="Li W."/>
            <person name="Zhang P."/>
        </authorList>
    </citation>
    <scope>NUCLEOTIDE SEQUENCE [LARGE SCALE GENOMIC DNA]</scope>
    <source>
        <strain evidence="1">DYQJB</strain>
        <tissue evidence="1">Leaf</tissue>
    </source>
</reference>
<evidence type="ECO:0000313" key="1">
    <source>
        <dbReference type="EMBL" id="KAL2337187.1"/>
    </source>
</evidence>
<dbReference type="Proteomes" id="UP001603857">
    <property type="component" value="Unassembled WGS sequence"/>
</dbReference>
<organism evidence="1 2">
    <name type="scientific">Flemingia macrophylla</name>
    <dbReference type="NCBI Taxonomy" id="520843"/>
    <lineage>
        <taxon>Eukaryota</taxon>
        <taxon>Viridiplantae</taxon>
        <taxon>Streptophyta</taxon>
        <taxon>Embryophyta</taxon>
        <taxon>Tracheophyta</taxon>
        <taxon>Spermatophyta</taxon>
        <taxon>Magnoliopsida</taxon>
        <taxon>eudicotyledons</taxon>
        <taxon>Gunneridae</taxon>
        <taxon>Pentapetalae</taxon>
        <taxon>rosids</taxon>
        <taxon>fabids</taxon>
        <taxon>Fabales</taxon>
        <taxon>Fabaceae</taxon>
        <taxon>Papilionoideae</taxon>
        <taxon>50 kb inversion clade</taxon>
        <taxon>NPAAA clade</taxon>
        <taxon>indigoferoid/millettioid clade</taxon>
        <taxon>Phaseoleae</taxon>
        <taxon>Flemingia</taxon>
    </lineage>
</organism>
<proteinExistence type="predicted"/>
<evidence type="ECO:0000313" key="2">
    <source>
        <dbReference type="Proteomes" id="UP001603857"/>
    </source>
</evidence>